<organism evidence="1 2">
    <name type="scientific">Spiribacter salilacus</name>
    <dbReference type="NCBI Taxonomy" id="2664894"/>
    <lineage>
        <taxon>Bacteria</taxon>
        <taxon>Pseudomonadati</taxon>
        <taxon>Pseudomonadota</taxon>
        <taxon>Gammaproteobacteria</taxon>
        <taxon>Chromatiales</taxon>
        <taxon>Ectothiorhodospiraceae</taxon>
        <taxon>Spiribacter</taxon>
    </lineage>
</organism>
<comment type="caution">
    <text evidence="1">The sequence shown here is derived from an EMBL/GenBank/DDBJ whole genome shotgun (WGS) entry which is preliminary data.</text>
</comment>
<dbReference type="AlphaFoldDB" id="A0A6N7QSP8"/>
<dbReference type="RefSeq" id="WP_153720059.1">
    <property type="nucleotide sequence ID" value="NZ_WJPP01000005.1"/>
</dbReference>
<keyword evidence="2" id="KW-1185">Reference proteome</keyword>
<dbReference type="NCBIfam" id="TIGR04517">
    <property type="entry name" value="rSAM_PoyD"/>
    <property type="match status" value="1"/>
</dbReference>
<gene>
    <name evidence="1" type="ORF">GH984_09895</name>
</gene>
<proteinExistence type="predicted"/>
<sequence>MFERRSEESLNKIAHVKRFMEFLCGDAGFREALTANHSDPNPVVEQYGLSVDPTELLPLWHSEYAQYRFTAEAEKWPLVVLWDDWLADMMKHRDMLTELGRCEAINPAFDAWRMRQQKRCESELGMASSNSITHPIVAFELSDGCSVGCWFCGISAERYRDYQPYTPEVAELWQGMLAHMVDLFGNATQTGFCYWATDPADNPDYPKFIEDYYHVTGALPQTTCAAPLRDLELTQQVLSLFDRYRTVTNRFSIITPKIFKSVMETFSPEELMGVELVHQQKGALGTKAIAGRARTRRLRRQAAGREDNEHYFGEDHSTIACVSGFLVNLLHRRIQLVTPTRADSLWPLGYRVYAERFFTDADDFRAVIEDLIARHMPMRLPMDTVLGFRRDLNYQPIENGFELTTRTHKIWRDQLPFDGALGAMLAENRFTGREIMRKLLRDKADVFFVQRVLQQLFDDGLLNDDPALYGIACDPPLTATQTPLALSGNPS</sequence>
<evidence type="ECO:0000313" key="2">
    <source>
        <dbReference type="Proteomes" id="UP000433788"/>
    </source>
</evidence>
<dbReference type="Proteomes" id="UP000433788">
    <property type="component" value="Unassembled WGS sequence"/>
</dbReference>
<dbReference type="InterPro" id="IPR030950">
    <property type="entry name" value="rSAM_PoyD"/>
</dbReference>
<evidence type="ECO:0000313" key="1">
    <source>
        <dbReference type="EMBL" id="MRH79012.1"/>
    </source>
</evidence>
<protein>
    <submittedName>
        <fullName evidence="1">Radical SAM family RiPP maturation amino acid epimerase</fullName>
    </submittedName>
</protein>
<accession>A0A6N7QSP8</accession>
<name>A0A6N7QSP8_9GAMM</name>
<dbReference type="EMBL" id="WJPP01000005">
    <property type="protein sequence ID" value="MRH79012.1"/>
    <property type="molecule type" value="Genomic_DNA"/>
</dbReference>
<reference evidence="1 2" key="1">
    <citation type="submission" date="2019-11" db="EMBL/GenBank/DDBJ databases">
        <authorList>
            <person name="Zhang X.Y."/>
        </authorList>
    </citation>
    <scope>NUCLEOTIDE SEQUENCE [LARGE SCALE GENOMIC DNA]</scope>
    <source>
        <strain evidence="1 2">C176</strain>
    </source>
</reference>